<evidence type="ECO:0000313" key="3">
    <source>
        <dbReference type="EMBL" id="CAF3672522.1"/>
    </source>
</evidence>
<sequence>MAKPATNFQRKRALVIGINDYYYFNPLEYCVRDAQDFSKTLQDIGFEVTPVFNCNLKEFTQVLKVFLDRTRSTDLVLFYFAGHGKSYKYDNYLLLANYNPSQSKNESKNMAEGIISIESIMKQMAHKNWCATIFIFDCCRKHLNSLEENNQQRFLSMKGTPKTLIAYSNCAGAVIRSETGNDKNGYLMGNLLKHIIKTNVEIQDILRDVAQDLRKQTSELKRLYHNSEFNQKIFLVTTEDQDPIVKPMNASCVMNTPRGLPGADQPVGKNKELERSTNVDANGDRTPKRTEEHIVSPRLAEKDKSVAAGSQVSNARSQEALSSSLSIDHVPDQVRTLNSYPSETFGVEEHISKEIRDLFQHLKYELPIMNKRGPMSGNCVSETDQMENFLKQNFGFNNTNDYIVSGVRSFQIRRFLSDVDSRQIIYFPREHQSAFTMTVSEIKKWQSSYAVYADQNVRGMDKAFLQKALRGKSGDGDEAFRMKFVVRISDCPILMKFDARILRRSLGEQWPHLIKLVSVTGVDFAGRKHDVNDVTTYIKNWQEVFELDPKTGKPAVFHGRDFYPVRHHPQAMLDEERLLRDLARMVRLRLQACDQEGVEIVVETGIGLGVFAGKHIGIDGQVRRLSAIAIRHVVQNYSTTFKNIRAIVLALPIFTGIRDGRRLPDTYDYFVAEFRMSQYSGHIPLLIIDQDMHELTVAIALRGYRDMHELTVAIGLRGYRVSQLNPADSHGVFGEYWQNHGPAVEEKLALTTVGLLVQHHLINPAVLDENRYHII</sequence>
<feature type="domain" description="Caspase family p20" evidence="2">
    <location>
        <begin position="9"/>
        <end position="84"/>
    </location>
</feature>
<protein>
    <recommendedName>
        <fullName evidence="2">Caspase family p20 domain-containing protein</fullName>
    </recommendedName>
</protein>
<dbReference type="SUPFAM" id="SSF52129">
    <property type="entry name" value="Caspase-like"/>
    <property type="match status" value="1"/>
</dbReference>
<dbReference type="InterPro" id="IPR001309">
    <property type="entry name" value="Pept_C14_p20"/>
</dbReference>
<dbReference type="PANTHER" id="PTHR22576:SF37">
    <property type="entry name" value="MUCOSA-ASSOCIATED LYMPHOID TISSUE LYMPHOMA TRANSLOCATION PROTEIN 1"/>
    <property type="match status" value="1"/>
</dbReference>
<gene>
    <name evidence="3" type="ORF">GRG538_LOCUS26474</name>
</gene>
<dbReference type="AlphaFoldDB" id="A0A818SYQ9"/>
<dbReference type="Gene3D" id="3.40.50.1460">
    <property type="match status" value="1"/>
</dbReference>
<dbReference type="EMBL" id="CAJNYT010004595">
    <property type="protein sequence ID" value="CAF3672522.1"/>
    <property type="molecule type" value="Genomic_DNA"/>
</dbReference>
<dbReference type="InterPro" id="IPR052039">
    <property type="entry name" value="Caspase-related_regulators"/>
</dbReference>
<dbReference type="Proteomes" id="UP000663872">
    <property type="component" value="Unassembled WGS sequence"/>
</dbReference>
<dbReference type="InterPro" id="IPR029030">
    <property type="entry name" value="Caspase-like_dom_sf"/>
</dbReference>
<dbReference type="GO" id="GO:0006508">
    <property type="term" value="P:proteolysis"/>
    <property type="evidence" value="ECO:0007669"/>
    <property type="project" value="InterPro"/>
</dbReference>
<evidence type="ECO:0000313" key="4">
    <source>
        <dbReference type="Proteomes" id="UP000663872"/>
    </source>
</evidence>
<proteinExistence type="predicted"/>
<dbReference type="GO" id="GO:0004197">
    <property type="term" value="F:cysteine-type endopeptidase activity"/>
    <property type="evidence" value="ECO:0007669"/>
    <property type="project" value="InterPro"/>
</dbReference>
<evidence type="ECO:0000256" key="1">
    <source>
        <dbReference type="SAM" id="MobiDB-lite"/>
    </source>
</evidence>
<feature type="compositionally biased region" description="Basic and acidic residues" evidence="1">
    <location>
        <begin position="269"/>
        <end position="293"/>
    </location>
</feature>
<feature type="region of interest" description="Disordered" evidence="1">
    <location>
        <begin position="258"/>
        <end position="293"/>
    </location>
</feature>
<evidence type="ECO:0000259" key="2">
    <source>
        <dbReference type="PROSITE" id="PS50208"/>
    </source>
</evidence>
<comment type="caution">
    <text evidence="3">The sequence shown here is derived from an EMBL/GenBank/DDBJ whole genome shotgun (WGS) entry which is preliminary data.</text>
</comment>
<accession>A0A818SYQ9</accession>
<dbReference type="InterPro" id="IPR011600">
    <property type="entry name" value="Pept_C14_caspase"/>
</dbReference>
<name>A0A818SYQ9_9BILA</name>
<dbReference type="PROSITE" id="PS50208">
    <property type="entry name" value="CASPASE_P20"/>
    <property type="match status" value="1"/>
</dbReference>
<dbReference type="PANTHER" id="PTHR22576">
    <property type="entry name" value="MUCOSA ASSOCIATED LYMPHOID TISSUE LYMPHOMA TRANSLOCATION PROTEIN 1/PARACASPASE"/>
    <property type="match status" value="1"/>
</dbReference>
<organism evidence="3 4">
    <name type="scientific">Rotaria socialis</name>
    <dbReference type="NCBI Taxonomy" id="392032"/>
    <lineage>
        <taxon>Eukaryota</taxon>
        <taxon>Metazoa</taxon>
        <taxon>Spiralia</taxon>
        <taxon>Gnathifera</taxon>
        <taxon>Rotifera</taxon>
        <taxon>Eurotatoria</taxon>
        <taxon>Bdelloidea</taxon>
        <taxon>Philodinida</taxon>
        <taxon>Philodinidae</taxon>
        <taxon>Rotaria</taxon>
    </lineage>
</organism>
<reference evidence="3" key="1">
    <citation type="submission" date="2021-02" db="EMBL/GenBank/DDBJ databases">
        <authorList>
            <person name="Nowell W R."/>
        </authorList>
    </citation>
    <scope>NUCLEOTIDE SEQUENCE</scope>
</reference>
<dbReference type="Pfam" id="PF00656">
    <property type="entry name" value="Peptidase_C14"/>
    <property type="match status" value="1"/>
</dbReference>